<dbReference type="PANTHER" id="PTHR46044">
    <property type="entry name" value="NITRILASE"/>
    <property type="match status" value="1"/>
</dbReference>
<dbReference type="InterPro" id="IPR000132">
    <property type="entry name" value="Nitrilase/CN_hydratase_CS"/>
</dbReference>
<comment type="caution">
    <text evidence="4">The sequence shown here is derived from an EMBL/GenBank/DDBJ whole genome shotgun (WGS) entry which is preliminary data.</text>
</comment>
<evidence type="ECO:0000313" key="5">
    <source>
        <dbReference type="Proteomes" id="UP000626554"/>
    </source>
</evidence>
<protein>
    <submittedName>
        <fullName evidence="4">Carbon-nitrogen hydrolase family protein</fullName>
    </submittedName>
</protein>
<dbReference type="Gene3D" id="3.60.110.10">
    <property type="entry name" value="Carbon-nitrogen hydrolase"/>
    <property type="match status" value="1"/>
</dbReference>
<evidence type="ECO:0000256" key="1">
    <source>
        <dbReference type="ARBA" id="ARBA00008129"/>
    </source>
</evidence>
<dbReference type="PROSITE" id="PS00920">
    <property type="entry name" value="NITRIL_CHT_1"/>
    <property type="match status" value="1"/>
</dbReference>
<dbReference type="RefSeq" id="WP_176900179.1">
    <property type="nucleotide sequence ID" value="NZ_JABKAV010000031.1"/>
</dbReference>
<dbReference type="EMBL" id="JABKAV010000031">
    <property type="protein sequence ID" value="NVO85497.1"/>
    <property type="molecule type" value="Genomic_DNA"/>
</dbReference>
<dbReference type="SUPFAM" id="SSF56317">
    <property type="entry name" value="Carbon-nitrogen hydrolase"/>
    <property type="match status" value="1"/>
</dbReference>
<reference evidence="4 5" key="1">
    <citation type="submission" date="2020-05" db="EMBL/GenBank/DDBJ databases">
        <title>Hymenobacter terrestris sp. nov. and Hymenobacter lapidiphilus sp. nov., isolated from regoliths in Antarctica.</title>
        <authorList>
            <person name="Sedlacek I."/>
            <person name="Pantucek R."/>
            <person name="Zeman M."/>
            <person name="Holochova P."/>
            <person name="Kralova S."/>
            <person name="Stankova E."/>
            <person name="Sedo O."/>
            <person name="Micenkova L."/>
            <person name="Svec P."/>
            <person name="Gupta V."/>
            <person name="Sood U."/>
            <person name="Korpole U.S."/>
            <person name="Lal R."/>
        </authorList>
    </citation>
    <scope>NUCLEOTIDE SEQUENCE [LARGE SCALE GENOMIC DNA]</scope>
    <source>
        <strain evidence="4 5">P5252</strain>
    </source>
</reference>
<organism evidence="4 5">
    <name type="scientific">Hymenobacter terrestris</name>
    <dbReference type="NCBI Taxonomy" id="2748310"/>
    <lineage>
        <taxon>Bacteria</taxon>
        <taxon>Pseudomonadati</taxon>
        <taxon>Bacteroidota</taxon>
        <taxon>Cytophagia</taxon>
        <taxon>Cytophagales</taxon>
        <taxon>Hymenobacteraceae</taxon>
        <taxon>Hymenobacter</taxon>
    </lineage>
</organism>
<evidence type="ECO:0000259" key="3">
    <source>
        <dbReference type="PROSITE" id="PS50263"/>
    </source>
</evidence>
<name>A0ABX2Q6X9_9BACT</name>
<dbReference type="PROSITE" id="PS50263">
    <property type="entry name" value="CN_HYDROLASE"/>
    <property type="match status" value="1"/>
</dbReference>
<sequence>MRFTVAAVQAAPIYLNLPASLAKAETLIAQAAAQGAKLVVFPETWLPGYPAWLDSCRDVNRWDSPAVKQVYRRLAENSVVVPGPVTEALGAAARAHGVVLNMSVHERVEVGPGRGTLYNTMLLFGDDGTLLHMHRKLMPTYTERLIWGQGDGQSLQATATPLGRMGGLICWEHWMPPARQRLHESGEDVHIAAWPHVKEMNLVASRHYAFEGRCFVIAAGALMAVRDLPAELEPLLELQADPNALLLRGGSAIIGPDGTILAGPVFDEEIILTAEIDLTRIREEQMALDVTGHYARPDVFGPL</sequence>
<comment type="similarity">
    <text evidence="1">Belongs to the carbon-nitrogen hydrolase superfamily. Nitrilase family.</text>
</comment>
<proteinExistence type="inferred from homology"/>
<dbReference type="PANTHER" id="PTHR46044:SF1">
    <property type="entry name" value="CN HYDROLASE DOMAIN-CONTAINING PROTEIN"/>
    <property type="match status" value="1"/>
</dbReference>
<dbReference type="GO" id="GO:0016787">
    <property type="term" value="F:hydrolase activity"/>
    <property type="evidence" value="ECO:0007669"/>
    <property type="project" value="UniProtKB-KW"/>
</dbReference>
<keyword evidence="5" id="KW-1185">Reference proteome</keyword>
<gene>
    <name evidence="4" type="ORF">HW556_11465</name>
</gene>
<dbReference type="InterPro" id="IPR036526">
    <property type="entry name" value="C-N_Hydrolase_sf"/>
</dbReference>
<dbReference type="CDD" id="cd07564">
    <property type="entry name" value="nitrilases_CHs"/>
    <property type="match status" value="1"/>
</dbReference>
<dbReference type="InterPro" id="IPR044149">
    <property type="entry name" value="Nitrilases_CHs"/>
</dbReference>
<dbReference type="Pfam" id="PF00795">
    <property type="entry name" value="CN_hydrolase"/>
    <property type="match status" value="1"/>
</dbReference>
<evidence type="ECO:0000313" key="4">
    <source>
        <dbReference type="EMBL" id="NVO85497.1"/>
    </source>
</evidence>
<dbReference type="Proteomes" id="UP000626554">
    <property type="component" value="Unassembled WGS sequence"/>
</dbReference>
<evidence type="ECO:0000256" key="2">
    <source>
        <dbReference type="PROSITE-ProRule" id="PRU10139"/>
    </source>
</evidence>
<keyword evidence="4" id="KW-0378">Hydrolase</keyword>
<feature type="domain" description="CN hydrolase" evidence="3">
    <location>
        <begin position="3"/>
        <end position="278"/>
    </location>
</feature>
<feature type="active site" description="Proton acceptor" evidence="2">
    <location>
        <position position="43"/>
    </location>
</feature>
<accession>A0ABX2Q6X9</accession>
<dbReference type="InterPro" id="IPR003010">
    <property type="entry name" value="C-N_Hydrolase"/>
</dbReference>